<dbReference type="EMBL" id="HBEO01000468">
    <property type="protein sequence ID" value="CAD8465730.1"/>
    <property type="molecule type" value="Transcribed_RNA"/>
</dbReference>
<reference evidence="1" key="1">
    <citation type="submission" date="2021-01" db="EMBL/GenBank/DDBJ databases">
        <authorList>
            <person name="Corre E."/>
            <person name="Pelletier E."/>
            <person name="Niang G."/>
            <person name="Scheremetjew M."/>
            <person name="Finn R."/>
            <person name="Kale V."/>
            <person name="Holt S."/>
            <person name="Cochrane G."/>
            <person name="Meng A."/>
            <person name="Brown T."/>
            <person name="Cohen L."/>
        </authorList>
    </citation>
    <scope>NUCLEOTIDE SEQUENCE</scope>
    <source>
        <strain evidence="1">CCMP325</strain>
    </source>
</reference>
<name>A0A7S0DX90_9CRYP</name>
<accession>A0A7S0DX90</accession>
<proteinExistence type="predicted"/>
<evidence type="ECO:0000313" key="1">
    <source>
        <dbReference type="EMBL" id="CAD8465730.1"/>
    </source>
</evidence>
<organism evidence="1">
    <name type="scientific">Hanusia phi</name>
    <dbReference type="NCBI Taxonomy" id="3032"/>
    <lineage>
        <taxon>Eukaryota</taxon>
        <taxon>Cryptophyceae</taxon>
        <taxon>Pyrenomonadales</taxon>
        <taxon>Geminigeraceae</taxon>
        <taxon>Hanusia</taxon>
    </lineage>
</organism>
<dbReference type="AlphaFoldDB" id="A0A7S0DX90"/>
<gene>
    <name evidence="1" type="ORF">HPHI1048_LOCUS346</name>
</gene>
<sequence>MPYKSKSGDTVPDCKPCGDDFPIFMAPRYVHGEFGKCPCFACCKCMCGCQLCKCDCTLCDKICANCRGPCKPVCDICQKCDQICEMGPEIPCKAVGCELTLGVPALEKVFGVWHVAFDAFPMQLPAMLYPCICCLPAALTPPCPGGKDEVKNGDTFEVGAATETQRVKILSFLCKGCSPYGALKQSLWGLAMDPIFGGDTPPFWFGTKFEPPKIVMTAKNFGSVHPDEFSDIEPQLKM</sequence>
<protein>
    <submittedName>
        <fullName evidence="1">Uncharacterized protein</fullName>
    </submittedName>
</protein>